<dbReference type="Proteomes" id="UP000636891">
    <property type="component" value="Unassembled WGS sequence"/>
</dbReference>
<keyword evidence="2" id="KW-0408">Iron</keyword>
<evidence type="ECO:0000313" key="6">
    <source>
        <dbReference type="Proteomes" id="UP000636891"/>
    </source>
</evidence>
<dbReference type="EMBL" id="JACOOK010000002">
    <property type="protein sequence ID" value="MBC5616186.1"/>
    <property type="molecule type" value="Genomic_DNA"/>
</dbReference>
<evidence type="ECO:0000256" key="1">
    <source>
        <dbReference type="ARBA" id="ARBA00022723"/>
    </source>
</evidence>
<reference evidence="5 6" key="1">
    <citation type="submission" date="2020-08" db="EMBL/GenBank/DDBJ databases">
        <title>Genome public.</title>
        <authorList>
            <person name="Liu C."/>
            <person name="Sun Q."/>
        </authorList>
    </citation>
    <scope>NUCLEOTIDE SEQUENCE [LARGE SCALE GENOMIC DNA]</scope>
    <source>
        <strain evidence="5 6">New-7</strain>
    </source>
</reference>
<dbReference type="SUPFAM" id="SSF46548">
    <property type="entry name" value="alpha-helical ferredoxin"/>
    <property type="match status" value="1"/>
</dbReference>
<accession>A0ABR7CKL3</accession>
<evidence type="ECO:0000256" key="3">
    <source>
        <dbReference type="ARBA" id="ARBA00023014"/>
    </source>
</evidence>
<evidence type="ECO:0000313" key="5">
    <source>
        <dbReference type="EMBL" id="MBC5616186.1"/>
    </source>
</evidence>
<name>A0ABR7CKL3_9BACT</name>
<gene>
    <name evidence="5" type="ORF">H8S08_04020</name>
</gene>
<dbReference type="Gene3D" id="1.10.1060.10">
    <property type="entry name" value="Alpha-helical ferredoxin"/>
    <property type="match status" value="1"/>
</dbReference>
<dbReference type="Pfam" id="PF13187">
    <property type="entry name" value="Fer4_9"/>
    <property type="match status" value="1"/>
</dbReference>
<proteinExistence type="predicted"/>
<evidence type="ECO:0000256" key="2">
    <source>
        <dbReference type="ARBA" id="ARBA00023004"/>
    </source>
</evidence>
<organism evidence="5 6">
    <name type="scientific">Alistipes hominis</name>
    <dbReference type="NCBI Taxonomy" id="2763015"/>
    <lineage>
        <taxon>Bacteria</taxon>
        <taxon>Pseudomonadati</taxon>
        <taxon>Bacteroidota</taxon>
        <taxon>Bacteroidia</taxon>
        <taxon>Bacteroidales</taxon>
        <taxon>Rikenellaceae</taxon>
        <taxon>Alistipes</taxon>
    </lineage>
</organism>
<dbReference type="InterPro" id="IPR017900">
    <property type="entry name" value="4Fe4S_Fe_S_CS"/>
</dbReference>
<dbReference type="RefSeq" id="WP_055202614.1">
    <property type="nucleotide sequence ID" value="NZ_JACOOK010000002.1"/>
</dbReference>
<keyword evidence="3" id="KW-0411">Iron-sulfur</keyword>
<dbReference type="InterPro" id="IPR009051">
    <property type="entry name" value="Helical_ferredxn"/>
</dbReference>
<sequence length="108" mass="12331">MNWGFSISQTRGVDIDRNDMQYSRRLLAEHPELQTCIACGNCTATCTAGNLTKFNVRKLQTLVRRGEYRGIREELAKCMLCGKCRLVCPRGINIRQLVLTLKKEVPEK</sequence>
<keyword evidence="1" id="KW-0479">Metal-binding</keyword>
<dbReference type="InterPro" id="IPR017896">
    <property type="entry name" value="4Fe4S_Fe-S-bd"/>
</dbReference>
<dbReference type="PROSITE" id="PS51379">
    <property type="entry name" value="4FE4S_FER_2"/>
    <property type="match status" value="2"/>
</dbReference>
<feature type="domain" description="4Fe-4S ferredoxin-type" evidence="4">
    <location>
        <begin position="68"/>
        <end position="97"/>
    </location>
</feature>
<evidence type="ECO:0000259" key="4">
    <source>
        <dbReference type="PROSITE" id="PS51379"/>
    </source>
</evidence>
<keyword evidence="6" id="KW-1185">Reference proteome</keyword>
<dbReference type="PROSITE" id="PS00198">
    <property type="entry name" value="4FE4S_FER_1"/>
    <property type="match status" value="1"/>
</dbReference>
<protein>
    <submittedName>
        <fullName evidence="5">4Fe-4S dicluster domain-containing protein</fullName>
    </submittedName>
</protein>
<feature type="domain" description="4Fe-4S ferredoxin-type" evidence="4">
    <location>
        <begin position="24"/>
        <end position="56"/>
    </location>
</feature>
<comment type="caution">
    <text evidence="5">The sequence shown here is derived from an EMBL/GenBank/DDBJ whole genome shotgun (WGS) entry which is preliminary data.</text>
</comment>